<dbReference type="PANTHER" id="PTHR22642">
    <property type="entry name" value="IMIDAZOLONEPROPIONASE"/>
    <property type="match status" value="1"/>
</dbReference>
<dbReference type="InterPro" id="IPR033932">
    <property type="entry name" value="YtcJ-like"/>
</dbReference>
<evidence type="ECO:0000259" key="1">
    <source>
        <dbReference type="Pfam" id="PF07969"/>
    </source>
</evidence>
<gene>
    <name evidence="2" type="primary">nfdA</name>
    <name evidence="2" type="ORF">A1019T_01175</name>
</gene>
<dbReference type="EC" id="3.5.1.91" evidence="2"/>
<dbReference type="SUPFAM" id="SSF51556">
    <property type="entry name" value="Metallo-dependent hydrolases"/>
    <property type="match status" value="1"/>
</dbReference>
<dbReference type="InterPro" id="IPR011059">
    <property type="entry name" value="Metal-dep_hydrolase_composite"/>
</dbReference>
<accession>A0A1R4EFC9</accession>
<dbReference type="CDD" id="cd01300">
    <property type="entry name" value="YtcJ_like"/>
    <property type="match status" value="1"/>
</dbReference>
<dbReference type="Gene3D" id="3.20.20.140">
    <property type="entry name" value="Metal-dependent hydrolases"/>
    <property type="match status" value="1"/>
</dbReference>
<dbReference type="Pfam" id="PF07969">
    <property type="entry name" value="Amidohydro_3"/>
    <property type="match status" value="1"/>
</dbReference>
<dbReference type="OrthoDB" id="9031471at2"/>
<name>A0A1R4EFC9_9GAMM</name>
<dbReference type="PANTHER" id="PTHR22642:SF2">
    <property type="entry name" value="PROTEIN LONG AFTER FAR-RED 3"/>
    <property type="match status" value="1"/>
</dbReference>
<proteinExistence type="predicted"/>
<dbReference type="AlphaFoldDB" id="A0A1R4EFC9"/>
<keyword evidence="2" id="KW-0378">Hydrolase</keyword>
<reference evidence="3" key="1">
    <citation type="submission" date="2017-02" db="EMBL/GenBank/DDBJ databases">
        <authorList>
            <person name="Mornico D."/>
        </authorList>
    </citation>
    <scope>NUCLEOTIDE SEQUENCE [LARGE SCALE GENOMIC DNA]</scope>
</reference>
<protein>
    <submittedName>
        <fullName evidence="2">N-substituted formamide deformylase</fullName>
        <ecNumber evidence="2">3.5.1.91</ecNumber>
    </submittedName>
</protein>
<dbReference type="Gene3D" id="2.30.40.10">
    <property type="entry name" value="Urease, subunit C, domain 1"/>
    <property type="match status" value="1"/>
</dbReference>
<feature type="domain" description="Amidohydrolase 3" evidence="1">
    <location>
        <begin position="86"/>
        <end position="576"/>
    </location>
</feature>
<dbReference type="STRING" id="1945520.A1019T_01175"/>
<dbReference type="RefSeq" id="WP_077448602.1">
    <property type="nucleotide sequence ID" value="NZ_FUGD01000076.1"/>
</dbReference>
<dbReference type="Proteomes" id="UP000188169">
    <property type="component" value="Unassembled WGS sequence"/>
</dbReference>
<dbReference type="SUPFAM" id="SSF51338">
    <property type="entry name" value="Composite domain of metallo-dependent hydrolases"/>
    <property type="match status" value="1"/>
</dbReference>
<dbReference type="GO" id="GO:0016810">
    <property type="term" value="F:hydrolase activity, acting on carbon-nitrogen (but not peptide) bonds"/>
    <property type="evidence" value="ECO:0007669"/>
    <property type="project" value="InterPro"/>
</dbReference>
<keyword evidence="3" id="KW-1185">Reference proteome</keyword>
<sequence>MIKKIIPAVVGLSLLAGCGSNTENKVSIEPKATKVDKAHLYYNGDIIPMSTLQPSTVEAVVEQQGKIVYVGNLAKAKDQFSNIEHVDLQGRTLLPGFIDPHSHFGMVSNTMGQVDLNPPPVGTISSIEQMLAALKAYKAENNIAEGEWIYGWGYDESQLTDKRHPNKLELDEALPNNPVYIQHTSGHMGVANSLALEKMQVSAATKNPEGGMIGRLPNSNEPNGLVQETAMYPFVGHMLQVLNSKQAEFFEQTQDFYAAKGITTAQDGMTDREAIRFFQSQADQGKLKIDLVSLAGFSELESNLKDASLKFKDYKNGFKVQGTKIIADGSPQGKTAYFTQPYLTKVEGCQTDCKGLPSLSQDTLNDLFKLAYKADNQLFIHANGDASIDMIIKAHEVASKALKQPVDKNRRTVVIHSQFVRPDQLETFKKYNIEPSFFTNHAYFWGDVHVENLGKQRANFLSPIVSADKLGLKYTNHSDAMVTPVDPLFTVWSAVNRLSRSGKIIGAEQQASPYQALQAITSHAAYQLFEEDSKGTLEVGKAADFVVLDKNPLTVKPMQIRDIKVVQTIKNGKPIYQINSKATDATQ</sequence>
<dbReference type="Gene3D" id="3.10.310.70">
    <property type="match status" value="1"/>
</dbReference>
<dbReference type="InterPro" id="IPR032466">
    <property type="entry name" value="Metal_Hydrolase"/>
</dbReference>
<dbReference type="EMBL" id="FUGD01000076">
    <property type="protein sequence ID" value="SJM37203.1"/>
    <property type="molecule type" value="Genomic_DNA"/>
</dbReference>
<dbReference type="PROSITE" id="PS51257">
    <property type="entry name" value="PROKAR_LIPOPROTEIN"/>
    <property type="match status" value="1"/>
</dbReference>
<evidence type="ECO:0000313" key="3">
    <source>
        <dbReference type="Proteomes" id="UP000188169"/>
    </source>
</evidence>
<evidence type="ECO:0000313" key="2">
    <source>
        <dbReference type="EMBL" id="SJM37203.1"/>
    </source>
</evidence>
<organism evidence="2 3">
    <name type="scientific">Psychrobacter pasteurii</name>
    <dbReference type="NCBI Taxonomy" id="1945520"/>
    <lineage>
        <taxon>Bacteria</taxon>
        <taxon>Pseudomonadati</taxon>
        <taxon>Pseudomonadota</taxon>
        <taxon>Gammaproteobacteria</taxon>
        <taxon>Moraxellales</taxon>
        <taxon>Moraxellaceae</taxon>
        <taxon>Psychrobacter</taxon>
    </lineage>
</organism>
<dbReference type="InterPro" id="IPR013108">
    <property type="entry name" value="Amidohydro_3"/>
</dbReference>